<name>A0A5J4W928_9EUKA</name>
<dbReference type="OrthoDB" id="6159421at2759"/>
<reference evidence="1 2" key="1">
    <citation type="submission" date="2019-03" db="EMBL/GenBank/DDBJ databases">
        <title>Single cell metagenomics reveals metabolic interactions within the superorganism composed of flagellate Streblomastix strix and complex community of Bacteroidetes bacteria on its surface.</title>
        <authorList>
            <person name="Treitli S.C."/>
            <person name="Kolisko M."/>
            <person name="Husnik F."/>
            <person name="Keeling P."/>
            <person name="Hampl V."/>
        </authorList>
    </citation>
    <scope>NUCLEOTIDE SEQUENCE [LARGE SCALE GENOMIC DNA]</scope>
    <source>
        <strain evidence="1">ST1C</strain>
    </source>
</reference>
<sequence>MEQEDYPKCGSDGNQRIMDLKNQTGRVILNYEDRQELLNEVKKPLLDEIKIKHVVSHEGSLWRTVKSINLMQLCQESIAENMQQTDCIWSNAKIMNKEDVFVIDRQSYLLLQHTQIEEMQRLAEIALKLTSIPSYEAAFEKYFRTIKRKLGDNRNRLGDANLFAELQIQTQLTQERQHKANLIKDQRNENLMKQKSESSHSSLIVATIKKAITKSQSQRAIKLQNKNDTYISNKKEKSAQKI</sequence>
<organism evidence="1 2">
    <name type="scientific">Streblomastix strix</name>
    <dbReference type="NCBI Taxonomy" id="222440"/>
    <lineage>
        <taxon>Eukaryota</taxon>
        <taxon>Metamonada</taxon>
        <taxon>Preaxostyla</taxon>
        <taxon>Oxymonadida</taxon>
        <taxon>Streblomastigidae</taxon>
        <taxon>Streblomastix</taxon>
    </lineage>
</organism>
<accession>A0A5J4W928</accession>
<dbReference type="EMBL" id="SNRW01003027">
    <property type="protein sequence ID" value="KAA6391002.1"/>
    <property type="molecule type" value="Genomic_DNA"/>
</dbReference>
<evidence type="ECO:0000313" key="1">
    <source>
        <dbReference type="EMBL" id="KAA6391002.1"/>
    </source>
</evidence>
<dbReference type="Proteomes" id="UP000324800">
    <property type="component" value="Unassembled WGS sequence"/>
</dbReference>
<protein>
    <submittedName>
        <fullName evidence="1">Uncharacterized protein</fullName>
    </submittedName>
</protein>
<gene>
    <name evidence="1" type="ORF">EZS28_013473</name>
</gene>
<proteinExistence type="predicted"/>
<dbReference type="AlphaFoldDB" id="A0A5J4W928"/>
<comment type="caution">
    <text evidence="1">The sequence shown here is derived from an EMBL/GenBank/DDBJ whole genome shotgun (WGS) entry which is preliminary data.</text>
</comment>
<evidence type="ECO:0000313" key="2">
    <source>
        <dbReference type="Proteomes" id="UP000324800"/>
    </source>
</evidence>